<evidence type="ECO:0000313" key="2">
    <source>
        <dbReference type="Proteomes" id="UP000018144"/>
    </source>
</evidence>
<sequence>MCCLSVFLSCNLS</sequence>
<evidence type="ECO:0000313" key="1">
    <source>
        <dbReference type="EMBL" id="CCX05111.1"/>
    </source>
</evidence>
<accession>U4KVU6</accession>
<reference evidence="1 2" key="1">
    <citation type="journal article" date="2013" name="PLoS Genet.">
        <title>The genome and development-dependent transcriptomes of Pyronema confluens: a window into fungal evolution.</title>
        <authorList>
            <person name="Traeger S."/>
            <person name="Altegoer F."/>
            <person name="Freitag M."/>
            <person name="Gabaldon T."/>
            <person name="Kempken F."/>
            <person name="Kumar A."/>
            <person name="Marcet-Houben M."/>
            <person name="Poggeler S."/>
            <person name="Stajich J.E."/>
            <person name="Nowrousian M."/>
        </authorList>
    </citation>
    <scope>NUCLEOTIDE SEQUENCE [LARGE SCALE GENOMIC DNA]</scope>
    <source>
        <strain evidence="2">CBS 100304</strain>
        <tissue evidence="1">Vegetative mycelium</tissue>
    </source>
</reference>
<organism evidence="1 2">
    <name type="scientific">Pyronema omphalodes (strain CBS 100304)</name>
    <name type="common">Pyronema confluens</name>
    <dbReference type="NCBI Taxonomy" id="1076935"/>
    <lineage>
        <taxon>Eukaryota</taxon>
        <taxon>Fungi</taxon>
        <taxon>Dikarya</taxon>
        <taxon>Ascomycota</taxon>
        <taxon>Pezizomycotina</taxon>
        <taxon>Pezizomycetes</taxon>
        <taxon>Pezizales</taxon>
        <taxon>Pyronemataceae</taxon>
        <taxon>Pyronema</taxon>
    </lineage>
</organism>
<proteinExistence type="predicted"/>
<gene>
    <name evidence="1" type="ORF">PCON_04698</name>
</gene>
<dbReference type="EMBL" id="HF935234">
    <property type="protein sequence ID" value="CCX05111.1"/>
    <property type="molecule type" value="Genomic_DNA"/>
</dbReference>
<keyword evidence="2" id="KW-1185">Reference proteome</keyword>
<dbReference type="Proteomes" id="UP000018144">
    <property type="component" value="Unassembled WGS sequence"/>
</dbReference>
<protein>
    <submittedName>
        <fullName evidence="1">Uncharacterized protein</fullName>
    </submittedName>
</protein>
<name>U4KVU6_PYROM</name>